<dbReference type="Proteomes" id="UP000308953">
    <property type="component" value="Unassembled WGS sequence"/>
</dbReference>
<feature type="compositionally biased region" description="Basic and acidic residues" evidence="2">
    <location>
        <begin position="13"/>
        <end position="23"/>
    </location>
</feature>
<evidence type="ECO:0000313" key="4">
    <source>
        <dbReference type="Proteomes" id="UP000308953"/>
    </source>
</evidence>
<evidence type="ECO:0000256" key="2">
    <source>
        <dbReference type="SAM" id="MobiDB-lite"/>
    </source>
</evidence>
<evidence type="ECO:0000256" key="1">
    <source>
        <dbReference type="SAM" id="Coils"/>
    </source>
</evidence>
<dbReference type="EMBL" id="QZAV01000052">
    <property type="protein sequence ID" value="THX40299.1"/>
    <property type="molecule type" value="Genomic_DNA"/>
</dbReference>
<name>A0A4S9EZD3_AURPU</name>
<proteinExistence type="predicted"/>
<feature type="compositionally biased region" description="Basic residues" evidence="2">
    <location>
        <begin position="1"/>
        <end position="12"/>
    </location>
</feature>
<comment type="caution">
    <text evidence="3">The sequence shown here is derived from an EMBL/GenBank/DDBJ whole genome shotgun (WGS) entry which is preliminary data.</text>
</comment>
<evidence type="ECO:0000313" key="3">
    <source>
        <dbReference type="EMBL" id="THX40299.1"/>
    </source>
</evidence>
<dbReference type="AlphaFoldDB" id="A0A4S9EZD3"/>
<gene>
    <name evidence="3" type="ORF">D6D10_03622</name>
</gene>
<keyword evidence="1" id="KW-0175">Coiled coil</keyword>
<organism evidence="3 4">
    <name type="scientific">Aureobasidium pullulans</name>
    <name type="common">Black yeast</name>
    <name type="synonym">Pullularia pullulans</name>
    <dbReference type="NCBI Taxonomy" id="5580"/>
    <lineage>
        <taxon>Eukaryota</taxon>
        <taxon>Fungi</taxon>
        <taxon>Dikarya</taxon>
        <taxon>Ascomycota</taxon>
        <taxon>Pezizomycotina</taxon>
        <taxon>Dothideomycetes</taxon>
        <taxon>Dothideomycetidae</taxon>
        <taxon>Dothideales</taxon>
        <taxon>Saccotheciaceae</taxon>
        <taxon>Aureobasidium</taxon>
    </lineage>
</organism>
<protein>
    <submittedName>
        <fullName evidence="3">Uncharacterized protein</fullName>
    </submittedName>
</protein>
<feature type="coiled-coil region" evidence="1">
    <location>
        <begin position="66"/>
        <end position="162"/>
    </location>
</feature>
<sequence length="420" mass="48024">MSTRRSGSRHHATRPDESRVMHNNRDLRRRLDHLQGEYRAVRRYTVALEDEVERQKNFHQDQTENYLEADRERKQHAARVVALEQELARIQQRSRETEQAQSQREIIKKKNDEITRIRSGAREAIRERDREMKRLQGEVAQMRKKDDQIRKLQTEMIQYKSAITATNHVEGQMSDATIRDKMNGLFSAVKNWALNVSRQGPLELQPVDRRGRKVLYEQVPCFEDGTSKQKMHALIAIFSNALVCWMDARHIFGSASAGPIASATNLFKAFDEIPSATKQRKKQWAILTNEILSKNIQASIEASHTTLANFITYIESALKVMVGPSFDSNSLPALRTAIEPFMPIVFALQIQEAEYRVVLLSAINNGVPRNFDAIKMEDVFGEEKGILQASVFPAVFKEVMKGSDKVEHTVICRGKVVIAP</sequence>
<feature type="region of interest" description="Disordered" evidence="2">
    <location>
        <begin position="1"/>
        <end position="23"/>
    </location>
</feature>
<accession>A0A4S9EZD3</accession>
<reference evidence="3 4" key="1">
    <citation type="submission" date="2018-10" db="EMBL/GenBank/DDBJ databases">
        <title>Fifty Aureobasidium pullulans genomes reveal a recombining polyextremotolerant generalist.</title>
        <authorList>
            <person name="Gostincar C."/>
            <person name="Turk M."/>
            <person name="Zajc J."/>
            <person name="Gunde-Cimerman N."/>
        </authorList>
    </citation>
    <scope>NUCLEOTIDE SEQUENCE [LARGE SCALE GENOMIC DNA]</scope>
    <source>
        <strain evidence="3 4">EXF-9785</strain>
    </source>
</reference>